<dbReference type="RefSeq" id="WP_073449937.1">
    <property type="nucleotide sequence ID" value="NZ_FRBK01000036.1"/>
</dbReference>
<sequence>MKPTRAAELYFDPEPDLFMLTPRELADRALALAEACCHRAEHDADALNAPAVRTALRAVRLAVRLGRRAAADESAELGSAQAAFCPCPRRIP</sequence>
<evidence type="ECO:0000313" key="2">
    <source>
        <dbReference type="Proteomes" id="UP000184388"/>
    </source>
</evidence>
<reference evidence="2" key="1">
    <citation type="submission" date="2016-11" db="EMBL/GenBank/DDBJ databases">
        <authorList>
            <person name="Jaros S."/>
            <person name="Januszkiewicz K."/>
            <person name="Wedrychowicz H."/>
        </authorList>
    </citation>
    <scope>NUCLEOTIDE SEQUENCE [LARGE SCALE GENOMIC DNA]</scope>
    <source>
        <strain evidence="2">CGMCC 4.3555</strain>
    </source>
</reference>
<gene>
    <name evidence="1" type="ORF">SAMN05216268_13614</name>
</gene>
<dbReference type="AlphaFoldDB" id="A0A9X8N971"/>
<evidence type="ECO:0000313" key="1">
    <source>
        <dbReference type="EMBL" id="SHN32385.1"/>
    </source>
</evidence>
<organism evidence="1 2">
    <name type="scientific">Streptomyces yunnanensis</name>
    <dbReference type="NCBI Taxonomy" id="156453"/>
    <lineage>
        <taxon>Bacteria</taxon>
        <taxon>Bacillati</taxon>
        <taxon>Actinomycetota</taxon>
        <taxon>Actinomycetes</taxon>
        <taxon>Kitasatosporales</taxon>
        <taxon>Streptomycetaceae</taxon>
        <taxon>Streptomyces</taxon>
    </lineage>
</organism>
<dbReference type="Proteomes" id="UP000184388">
    <property type="component" value="Unassembled WGS sequence"/>
</dbReference>
<dbReference type="EMBL" id="FRBK01000036">
    <property type="protein sequence ID" value="SHN32385.1"/>
    <property type="molecule type" value="Genomic_DNA"/>
</dbReference>
<proteinExistence type="predicted"/>
<comment type="caution">
    <text evidence="1">The sequence shown here is derived from an EMBL/GenBank/DDBJ whole genome shotgun (WGS) entry which is preliminary data.</text>
</comment>
<protein>
    <submittedName>
        <fullName evidence="1">Uncharacterized protein</fullName>
    </submittedName>
</protein>
<name>A0A9X8N971_9ACTN</name>
<accession>A0A9X8N971</accession>